<dbReference type="AlphaFoldDB" id="A0A8H4RBM1"/>
<proteinExistence type="predicted"/>
<keyword evidence="3" id="KW-1185">Reference proteome</keyword>
<comment type="caution">
    <text evidence="2">The sequence shown here is derived from an EMBL/GenBank/DDBJ whole genome shotgun (WGS) entry which is preliminary data.</text>
</comment>
<feature type="compositionally biased region" description="Polar residues" evidence="1">
    <location>
        <begin position="31"/>
        <end position="50"/>
    </location>
</feature>
<protein>
    <submittedName>
        <fullName evidence="2">Uncharacterized protein</fullName>
    </submittedName>
</protein>
<accession>A0A8H4RBM1</accession>
<evidence type="ECO:0000256" key="1">
    <source>
        <dbReference type="SAM" id="MobiDB-lite"/>
    </source>
</evidence>
<dbReference type="Proteomes" id="UP000566819">
    <property type="component" value="Unassembled WGS sequence"/>
</dbReference>
<evidence type="ECO:0000313" key="3">
    <source>
        <dbReference type="Proteomes" id="UP000566819"/>
    </source>
</evidence>
<name>A0A8H4RBM1_9HELO</name>
<feature type="region of interest" description="Disordered" evidence="1">
    <location>
        <begin position="31"/>
        <end position="82"/>
    </location>
</feature>
<organism evidence="2 3">
    <name type="scientific">Cudoniella acicularis</name>
    <dbReference type="NCBI Taxonomy" id="354080"/>
    <lineage>
        <taxon>Eukaryota</taxon>
        <taxon>Fungi</taxon>
        <taxon>Dikarya</taxon>
        <taxon>Ascomycota</taxon>
        <taxon>Pezizomycotina</taxon>
        <taxon>Leotiomycetes</taxon>
        <taxon>Helotiales</taxon>
        <taxon>Tricladiaceae</taxon>
        <taxon>Cudoniella</taxon>
    </lineage>
</organism>
<gene>
    <name evidence="2" type="ORF">G7Y89_g12385</name>
</gene>
<sequence>MLLIQFAITSEMAKGPLNLRLKFQTYHCTANADPQTRTGSAYARNTSTGLAQRANIDPPKQLDHALGSARPGYFEQGPAAVGHGPWKMEVLETS</sequence>
<dbReference type="EMBL" id="JAAMPI010001296">
    <property type="protein sequence ID" value="KAF4625779.1"/>
    <property type="molecule type" value="Genomic_DNA"/>
</dbReference>
<evidence type="ECO:0000313" key="2">
    <source>
        <dbReference type="EMBL" id="KAF4625779.1"/>
    </source>
</evidence>
<reference evidence="2 3" key="1">
    <citation type="submission" date="2020-03" db="EMBL/GenBank/DDBJ databases">
        <title>Draft Genome Sequence of Cudoniella acicularis.</title>
        <authorList>
            <person name="Buettner E."/>
            <person name="Kellner H."/>
        </authorList>
    </citation>
    <scope>NUCLEOTIDE SEQUENCE [LARGE SCALE GENOMIC DNA]</scope>
    <source>
        <strain evidence="2 3">DSM 108380</strain>
    </source>
</reference>